<name>A0A4Y2LJT2_ARAVE</name>
<proteinExistence type="predicted"/>
<keyword evidence="2" id="KW-1185">Reference proteome</keyword>
<sequence length="101" mass="11005">MGKKKLRPFSGQQNASILSNSYPTFFIVKRISSNKDTFHGVSPFLVEKSISDTVGEVKSIKKLRSGDLLVEVASSKQSQQILKLKSMSTIPVSVPSGAHLL</sequence>
<dbReference type="AlphaFoldDB" id="A0A4Y2LJT2"/>
<evidence type="ECO:0000313" key="1">
    <source>
        <dbReference type="EMBL" id="GBN15031.1"/>
    </source>
</evidence>
<protein>
    <submittedName>
        <fullName evidence="1">Uncharacterized protein</fullName>
    </submittedName>
</protein>
<dbReference type="EMBL" id="BGPR01199899">
    <property type="protein sequence ID" value="GBN15031.1"/>
    <property type="molecule type" value="Genomic_DNA"/>
</dbReference>
<organism evidence="1 2">
    <name type="scientific">Araneus ventricosus</name>
    <name type="common">Orbweaver spider</name>
    <name type="synonym">Epeira ventricosa</name>
    <dbReference type="NCBI Taxonomy" id="182803"/>
    <lineage>
        <taxon>Eukaryota</taxon>
        <taxon>Metazoa</taxon>
        <taxon>Ecdysozoa</taxon>
        <taxon>Arthropoda</taxon>
        <taxon>Chelicerata</taxon>
        <taxon>Arachnida</taxon>
        <taxon>Araneae</taxon>
        <taxon>Araneomorphae</taxon>
        <taxon>Entelegynae</taxon>
        <taxon>Araneoidea</taxon>
        <taxon>Araneidae</taxon>
        <taxon>Araneus</taxon>
    </lineage>
</organism>
<accession>A0A4Y2LJT2</accession>
<gene>
    <name evidence="1" type="ORF">AVEN_216258_1</name>
</gene>
<evidence type="ECO:0000313" key="2">
    <source>
        <dbReference type="Proteomes" id="UP000499080"/>
    </source>
</evidence>
<comment type="caution">
    <text evidence="1">The sequence shown here is derived from an EMBL/GenBank/DDBJ whole genome shotgun (WGS) entry which is preliminary data.</text>
</comment>
<dbReference type="Proteomes" id="UP000499080">
    <property type="component" value="Unassembled WGS sequence"/>
</dbReference>
<dbReference type="OrthoDB" id="6485787at2759"/>
<reference evidence="1 2" key="1">
    <citation type="journal article" date="2019" name="Sci. Rep.">
        <title>Orb-weaving spider Araneus ventricosus genome elucidates the spidroin gene catalogue.</title>
        <authorList>
            <person name="Kono N."/>
            <person name="Nakamura H."/>
            <person name="Ohtoshi R."/>
            <person name="Moran D.A.P."/>
            <person name="Shinohara A."/>
            <person name="Yoshida Y."/>
            <person name="Fujiwara M."/>
            <person name="Mori M."/>
            <person name="Tomita M."/>
            <person name="Arakawa K."/>
        </authorList>
    </citation>
    <scope>NUCLEOTIDE SEQUENCE [LARGE SCALE GENOMIC DNA]</scope>
</reference>